<organism evidence="3 4">
    <name type="scientific">Sungouiella intermedia</name>
    <dbReference type="NCBI Taxonomy" id="45354"/>
    <lineage>
        <taxon>Eukaryota</taxon>
        <taxon>Fungi</taxon>
        <taxon>Dikarya</taxon>
        <taxon>Ascomycota</taxon>
        <taxon>Saccharomycotina</taxon>
        <taxon>Pichiomycetes</taxon>
        <taxon>Metschnikowiaceae</taxon>
        <taxon>Sungouiella</taxon>
    </lineage>
</organism>
<evidence type="ECO:0000256" key="1">
    <source>
        <dbReference type="ARBA" id="ARBA00025771"/>
    </source>
</evidence>
<evidence type="ECO:0000313" key="4">
    <source>
        <dbReference type="Proteomes" id="UP000182259"/>
    </source>
</evidence>
<dbReference type="PANTHER" id="PTHR12732">
    <property type="entry name" value="UNCHARACTERIZED PROTEASOME COMPONENT REGION PCI-CONTAINING"/>
    <property type="match status" value="1"/>
</dbReference>
<dbReference type="GO" id="GO:0003723">
    <property type="term" value="F:RNA binding"/>
    <property type="evidence" value="ECO:0007669"/>
    <property type="project" value="InterPro"/>
</dbReference>
<gene>
    <name evidence="3" type="ORF">SAMEA4029009_CIC11G00000001433</name>
</gene>
<dbReference type="PROSITE" id="PS50250">
    <property type="entry name" value="PCI"/>
    <property type="match status" value="1"/>
</dbReference>
<dbReference type="Pfam" id="PF01399">
    <property type="entry name" value="PCI"/>
    <property type="match status" value="1"/>
</dbReference>
<sequence length="441" mass="50387">MSLYEYIQEFAKAIASQKLKKLRNLLTINPGPEEGALRASFQDPSDVDLYLFPDKFKAVLQSYLQLMKSIYVAADINRSFHDHLDLMVHLNRAAETQTNWICPTLINCSNELISIYQVRAKLYPDEEGDSDDLQKPTTNSLELVANTINRSFKICLTDKNSDMTQSKKSSIHFFLATLIKIYFKLDRLELAKSMEKALMGTGLAIPTIVHSPLEYRKHIVTYLYYSALLSLDEGDYAFAETKLLTAMEFLSCYKLQKKVTAQAEKILFLLVPLKLHNSRSVLPLEVWDRYPSLRYVYKDQLFGAIYTGNIRKFDECVNKFQALFLKRHIFILVLNLKSLCYLRLIKRTASICGEMNTQTPHILAFSGLQLALEFSKGNKYESNGYGVPESVANGEYSTSYEELECIMANLIAKRLIKGYLSHGNRCVVFLKTNAFPLALEI</sequence>
<accession>A0A1L0DTE9</accession>
<dbReference type="Proteomes" id="UP000182259">
    <property type="component" value="Chromosome IV"/>
</dbReference>
<dbReference type="EMBL" id="LT635767">
    <property type="protein sequence ID" value="SGZ55638.1"/>
    <property type="molecule type" value="Genomic_DNA"/>
</dbReference>
<dbReference type="InterPro" id="IPR000717">
    <property type="entry name" value="PCI_dom"/>
</dbReference>
<protein>
    <submittedName>
        <fullName evidence="3">CIC11C00000001433</fullName>
    </submittedName>
</protein>
<evidence type="ECO:0000259" key="2">
    <source>
        <dbReference type="PROSITE" id="PS50250"/>
    </source>
</evidence>
<evidence type="ECO:0000313" key="3">
    <source>
        <dbReference type="EMBL" id="SGZ55638.1"/>
    </source>
</evidence>
<proteinExistence type="inferred from homology"/>
<comment type="similarity">
    <text evidence="1">Belongs to the CSN12 family.</text>
</comment>
<dbReference type="AlphaFoldDB" id="A0A1L0DTE9"/>
<dbReference type="GO" id="GO:0003690">
    <property type="term" value="F:double-stranded DNA binding"/>
    <property type="evidence" value="ECO:0007669"/>
    <property type="project" value="InterPro"/>
</dbReference>
<feature type="domain" description="PCI" evidence="2">
    <location>
        <begin position="220"/>
        <end position="434"/>
    </location>
</feature>
<dbReference type="InterPro" id="IPR036388">
    <property type="entry name" value="WH-like_DNA-bd_sf"/>
</dbReference>
<name>A0A1L0DTE9_9ASCO</name>
<dbReference type="PANTHER" id="PTHR12732:SF0">
    <property type="entry name" value="PCI DOMAIN-CONTAINING PROTEIN 2"/>
    <property type="match status" value="1"/>
</dbReference>
<dbReference type="SMART" id="SM00753">
    <property type="entry name" value="PAM"/>
    <property type="match status" value="1"/>
</dbReference>
<dbReference type="Gene3D" id="1.10.10.10">
    <property type="entry name" value="Winged helix-like DNA-binding domain superfamily/Winged helix DNA-binding domain"/>
    <property type="match status" value="1"/>
</dbReference>
<reference evidence="3 4" key="1">
    <citation type="submission" date="2016-10" db="EMBL/GenBank/DDBJ databases">
        <authorList>
            <person name="de Groot N.N."/>
        </authorList>
    </citation>
    <scope>NUCLEOTIDE SEQUENCE [LARGE SCALE GENOMIC DNA]</scope>
    <source>
        <strain evidence="3 4">PYCC 4715</strain>
    </source>
</reference>
<dbReference type="InterPro" id="IPR045114">
    <property type="entry name" value="Csn12-like"/>
</dbReference>